<feature type="compositionally biased region" description="Polar residues" evidence="4">
    <location>
        <begin position="755"/>
        <end position="769"/>
    </location>
</feature>
<dbReference type="SMART" id="SM00439">
    <property type="entry name" value="BAH"/>
    <property type="match status" value="1"/>
</dbReference>
<evidence type="ECO:0000256" key="3">
    <source>
        <dbReference type="PROSITE-ProRule" id="PRU00649"/>
    </source>
</evidence>
<feature type="region of interest" description="Disordered" evidence="4">
    <location>
        <begin position="1036"/>
        <end position="1068"/>
    </location>
</feature>
<feature type="region of interest" description="Disordered" evidence="4">
    <location>
        <begin position="701"/>
        <end position="815"/>
    </location>
</feature>
<evidence type="ECO:0000256" key="2">
    <source>
        <dbReference type="ARBA" id="ARBA00023242"/>
    </source>
</evidence>
<feature type="region of interest" description="Disordered" evidence="4">
    <location>
        <begin position="1691"/>
        <end position="1712"/>
    </location>
</feature>
<dbReference type="GO" id="GO:0003682">
    <property type="term" value="F:chromatin binding"/>
    <property type="evidence" value="ECO:0007669"/>
    <property type="project" value="InterPro"/>
</dbReference>
<feature type="region of interest" description="Disordered" evidence="4">
    <location>
        <begin position="1624"/>
        <end position="1654"/>
    </location>
</feature>
<feature type="compositionally biased region" description="Polar residues" evidence="4">
    <location>
        <begin position="623"/>
        <end position="637"/>
    </location>
</feature>
<evidence type="ECO:0000256" key="1">
    <source>
        <dbReference type="ARBA" id="ARBA00004123"/>
    </source>
</evidence>
<dbReference type="Gene3D" id="2.30.30.490">
    <property type="match status" value="1"/>
</dbReference>
<comment type="caution">
    <text evidence="7">The sequence shown here is derived from an EMBL/GenBank/DDBJ whole genome shotgun (WGS) entry which is preliminary data.</text>
</comment>
<feature type="compositionally biased region" description="Polar residues" evidence="4">
    <location>
        <begin position="657"/>
        <end position="681"/>
    </location>
</feature>
<accession>A0A438EYK6</accession>
<feature type="compositionally biased region" description="Polar residues" evidence="4">
    <location>
        <begin position="264"/>
        <end position="288"/>
    </location>
</feature>
<feature type="domain" description="TFIIS N-terminal" evidence="6">
    <location>
        <begin position="393"/>
        <end position="479"/>
    </location>
</feature>
<dbReference type="PROSITE" id="PS51038">
    <property type="entry name" value="BAH"/>
    <property type="match status" value="1"/>
</dbReference>
<organism evidence="7 8">
    <name type="scientific">Vitis vinifera</name>
    <name type="common">Grape</name>
    <dbReference type="NCBI Taxonomy" id="29760"/>
    <lineage>
        <taxon>Eukaryota</taxon>
        <taxon>Viridiplantae</taxon>
        <taxon>Streptophyta</taxon>
        <taxon>Embryophyta</taxon>
        <taxon>Tracheophyta</taxon>
        <taxon>Spermatophyta</taxon>
        <taxon>Magnoliopsida</taxon>
        <taxon>eudicotyledons</taxon>
        <taxon>Gunneridae</taxon>
        <taxon>Pentapetalae</taxon>
        <taxon>rosids</taxon>
        <taxon>Vitales</taxon>
        <taxon>Vitaceae</taxon>
        <taxon>Viteae</taxon>
        <taxon>Vitis</taxon>
    </lineage>
</organism>
<feature type="compositionally biased region" description="Basic and acidic residues" evidence="4">
    <location>
        <begin position="890"/>
        <end position="901"/>
    </location>
</feature>
<dbReference type="InterPro" id="IPR035441">
    <property type="entry name" value="TFIIS/LEDGF_dom_sf"/>
</dbReference>
<dbReference type="PANTHER" id="PTHR46548">
    <property type="entry name" value="BAH AND TFIIS DOMAIN-CONTAINING PROTEIN-RELATED"/>
    <property type="match status" value="1"/>
</dbReference>
<feature type="compositionally biased region" description="Low complexity" evidence="4">
    <location>
        <begin position="593"/>
        <end position="607"/>
    </location>
</feature>
<feature type="region of interest" description="Disordered" evidence="4">
    <location>
        <begin position="1"/>
        <end position="37"/>
    </location>
</feature>
<feature type="compositionally biased region" description="Basic and acidic residues" evidence="4">
    <location>
        <begin position="737"/>
        <end position="752"/>
    </location>
</feature>
<protein>
    <recommendedName>
        <fullName evidence="9">BAH domain-containing protein</fullName>
    </recommendedName>
</protein>
<comment type="subcellular location">
    <subcellularLocation>
        <location evidence="1 3">Nucleus</location>
    </subcellularLocation>
</comment>
<evidence type="ECO:0000259" key="5">
    <source>
        <dbReference type="PROSITE" id="PS51038"/>
    </source>
</evidence>
<name>A0A438EYK6_VITVI</name>
<dbReference type="InterPro" id="IPR017923">
    <property type="entry name" value="TFIIS_N"/>
</dbReference>
<dbReference type="Pfam" id="PF01426">
    <property type="entry name" value="BAH"/>
    <property type="match status" value="1"/>
</dbReference>
<feature type="domain" description="BAH" evidence="5">
    <location>
        <begin position="111"/>
        <end position="225"/>
    </location>
</feature>
<dbReference type="Gene3D" id="1.20.930.10">
    <property type="entry name" value="Conserved domain common to transcription factors TFIIS, elongin A, CRSP70"/>
    <property type="match status" value="1"/>
</dbReference>
<feature type="compositionally biased region" description="Basic and acidic residues" evidence="4">
    <location>
        <begin position="790"/>
        <end position="802"/>
    </location>
</feature>
<feature type="compositionally biased region" description="Basic and acidic residues" evidence="4">
    <location>
        <begin position="296"/>
        <end position="329"/>
    </location>
</feature>
<feature type="region of interest" description="Disordered" evidence="4">
    <location>
        <begin position="861"/>
        <end position="918"/>
    </location>
</feature>
<feature type="compositionally biased region" description="Basic and acidic residues" evidence="4">
    <location>
        <begin position="1"/>
        <end position="10"/>
    </location>
</feature>
<feature type="compositionally biased region" description="Basic and acidic residues" evidence="4">
    <location>
        <begin position="1691"/>
        <end position="1705"/>
    </location>
</feature>
<feature type="compositionally biased region" description="Polar residues" evidence="4">
    <location>
        <begin position="725"/>
        <end position="734"/>
    </location>
</feature>
<dbReference type="GO" id="GO:0005634">
    <property type="term" value="C:nucleus"/>
    <property type="evidence" value="ECO:0007669"/>
    <property type="project" value="UniProtKB-SubCell"/>
</dbReference>
<feature type="compositionally biased region" description="Low complexity" evidence="4">
    <location>
        <begin position="23"/>
        <end position="37"/>
    </location>
</feature>
<feature type="compositionally biased region" description="Polar residues" evidence="4">
    <location>
        <begin position="546"/>
        <end position="568"/>
    </location>
</feature>
<evidence type="ECO:0000256" key="4">
    <source>
        <dbReference type="SAM" id="MobiDB-lite"/>
    </source>
</evidence>
<dbReference type="InterPro" id="IPR003617">
    <property type="entry name" value="TFIIS/CRSP70_N_sub"/>
</dbReference>
<evidence type="ECO:0008006" key="9">
    <source>
        <dbReference type="Google" id="ProtNLM"/>
    </source>
</evidence>
<feature type="compositionally biased region" description="Basic and acidic residues" evidence="4">
    <location>
        <begin position="982"/>
        <end position="993"/>
    </location>
</feature>
<feature type="region of interest" description="Disordered" evidence="4">
    <location>
        <begin position="1356"/>
        <end position="1388"/>
    </location>
</feature>
<proteinExistence type="predicted"/>
<evidence type="ECO:0000313" key="8">
    <source>
        <dbReference type="Proteomes" id="UP000288805"/>
    </source>
</evidence>
<feature type="compositionally biased region" description="Polar residues" evidence="4">
    <location>
        <begin position="1358"/>
        <end position="1371"/>
    </location>
</feature>
<dbReference type="SMART" id="SM00509">
    <property type="entry name" value="TFS2N"/>
    <property type="match status" value="1"/>
</dbReference>
<gene>
    <name evidence="7" type="ORF">CK203_076597</name>
</gene>
<reference evidence="7 8" key="1">
    <citation type="journal article" date="2018" name="PLoS Genet.">
        <title>Population sequencing reveals clonal diversity and ancestral inbreeding in the grapevine cultivar Chardonnay.</title>
        <authorList>
            <person name="Roach M.J."/>
            <person name="Johnson D.L."/>
            <person name="Bohlmann J."/>
            <person name="van Vuuren H.J."/>
            <person name="Jones S.J."/>
            <person name="Pretorius I.S."/>
            <person name="Schmidt S.A."/>
            <person name="Borneman A.R."/>
        </authorList>
    </citation>
    <scope>NUCLEOTIDE SEQUENCE [LARGE SCALE GENOMIC DNA]</scope>
    <source>
        <strain evidence="8">cv. Chardonnay</strain>
        <tissue evidence="7">Leaf</tissue>
    </source>
</reference>
<dbReference type="PANTHER" id="PTHR46548:SF1">
    <property type="entry name" value="BAH AND TFIIS DOMAIN-CONTAINING PROTEIN-RELATED"/>
    <property type="match status" value="1"/>
</dbReference>
<feature type="region of interest" description="Disordered" evidence="4">
    <location>
        <begin position="484"/>
        <end position="532"/>
    </location>
</feature>
<dbReference type="InterPro" id="IPR001025">
    <property type="entry name" value="BAH_dom"/>
</dbReference>
<keyword evidence="2 3" id="KW-0539">Nucleus</keyword>
<feature type="region of interest" description="Disordered" evidence="4">
    <location>
        <begin position="967"/>
        <end position="993"/>
    </location>
</feature>
<dbReference type="Proteomes" id="UP000288805">
    <property type="component" value="Unassembled WGS sequence"/>
</dbReference>
<sequence length="1712" mass="183160">MHGREGEDRKRSRHMWSVPTRGTASVADDSSTSTANSFLKDGSEADLDLLRIVDTRTFEGVECNGLACLVFHGPSLAATWGTPNLDLLVSGSITDQGHQTQVEAMLMVDGRNISVGDCALFKPSQDSPPFIGIIRWLTSSKNNIRLGVNWLYRPSEVKLGKGILLEAAPNEVFYTFHKDEIPAASLLHPCKVAFLPKGDELPSGISSFVCRRVFDVANKCLWWLTDQDYINERQEEVDKLLYKTRIEMHATVQPGGRSPKPMSGPTSTSQIKPGSDSSTQNCATSLPSQVKGKKRERGDQGSEPIKRERPSKTDDGDSGHSRPESVWKSEIAKITERGGLVDSEGVERLVQLMQPERAEKKIDLIGRSILAGVIAATEKYDCLGRFVQLRGLPVLDEWLQEAHKGKIGDGSSPKDSDKSVEEFLLVLLRALDKLPVNLQALQMCNIGKSVNHLRSHKNLEIQKKARSLVDTWKKRVEAEMNINDAKSGSSQAVAWSSRPRLSEVSHGGNRHSGGSSEIAMKSSVTQLSSSKTAPVKLVQGEIAKSGSASQGFTKSATSPASVSTSLKDGQTRVAGAGNASDPPLTTVRDEKSSSSSQSHNNSQSCSSDHAKTVGFSGKEDARSSTAMSMSVSKTSGGASRHRKSVNGYPGPAVSGVQRETGSSRSSSFQRNPASEKVSQSGLTCDKAFDVPTVEGNSHKLIVKIPNRGRSPAQSASGGSFEDPSMVNSQASSPVLSGKHDQSDRNLKEKSDVYRANNTSDVNTESWQSNDFKDAMTGSDEGDGSPATLPDEERSRTGDDTRKIKTASSSSGIEPKSGKLVEASFTSMNALIESCVKCEANASVSVVDDVGMNLLASVAAGEMAKRESVSPADSPLRNTAVIEDSSAGNDAKSKPTGDDILREQSQSNYGPTGDTEKQGFWAKDGLHHLPKHALTNRENNEHINSTSIDLVRTSELCSEINRKSDETVVGASVTASPVSTTEKGSDDEQGKQLHEKKAAVDGVNVDGIPDTKPKVSSSSLAEDKVNDVLPCVELKEEQSSYASLEPDGEKNNVNEGLNTEQKPPASMIPSDFVKGTEKEVPLPSGSGKDLVPENVDQMKAEKADEICVSNHANQMEEQRIEPKNHASTAAEDRVVAGLYSVATDHKRELMEENLGNKEVLENCSSGQAPYKQSPTFPVLEVEQLVRPRGSKLPGDEADETEECASTTADASSFSATGGSDVDGKLEFDLNEGFNADDGKFGEPVNVGTPGCSAAVHLISPLPFPVSSMSSGLPASITVTAAAKGPFVPPDDLLRSKGELGWKGSAATSAFRPAEPRKTLEMPLNALNVPSDATSGKQNRPLLDFDLNMPDERILEDMTSRSSAQETSSTCDLVSSRDLAHDRPMGSAPIRCSGGLDLDLNQSDEVTDMGQHSASNSHRLVVPLLPVKSSSSVGFPNGEVVVRRDFDLNNGPVLDEVSAEPSSFSQHARSSMASQPPVACLRMNNTDIGNFSSWFPPANNYSAVTIPSIMPDREQPFPIVATNGPQRIMGLSTGGTPFNPDVYRGPVLSSSPAVPFPSTPFQYPVFPFGTNFPLPPATFSGSSTSFTDSSSAGRLCFPAVNSQLIGPAGTVPSHYPRPYVVNLSDGSNSGGLESNRRWGRQGLDLNAGPGGPEIDGREESVVSLASRQLSVASSQALAGEQARMYHAAGGVLKRKEPEGGWDTERFSYKQSSWQ</sequence>
<feature type="region of interest" description="Disordered" evidence="4">
    <location>
        <begin position="250"/>
        <end position="329"/>
    </location>
</feature>
<dbReference type="SUPFAM" id="SSF47676">
    <property type="entry name" value="Conserved domain common to transcription factors TFIIS, elongin A, CRSP70"/>
    <property type="match status" value="1"/>
</dbReference>
<evidence type="ECO:0000313" key="7">
    <source>
        <dbReference type="EMBL" id="RVW52828.1"/>
    </source>
</evidence>
<dbReference type="InterPro" id="IPR043151">
    <property type="entry name" value="BAH_sf"/>
</dbReference>
<dbReference type="Pfam" id="PF08711">
    <property type="entry name" value="Med26"/>
    <property type="match status" value="1"/>
</dbReference>
<feature type="compositionally biased region" description="Polar residues" evidence="4">
    <location>
        <begin position="972"/>
        <end position="981"/>
    </location>
</feature>
<feature type="region of interest" description="Disordered" evidence="4">
    <location>
        <begin position="544"/>
        <end position="681"/>
    </location>
</feature>
<feature type="compositionally biased region" description="Polar residues" evidence="4">
    <location>
        <begin position="522"/>
        <end position="532"/>
    </location>
</feature>
<dbReference type="EMBL" id="QGNW01001162">
    <property type="protein sequence ID" value="RVW52828.1"/>
    <property type="molecule type" value="Genomic_DNA"/>
</dbReference>
<dbReference type="CDD" id="cd00183">
    <property type="entry name" value="TFIIS_I"/>
    <property type="match status" value="1"/>
</dbReference>
<dbReference type="PROSITE" id="PS51319">
    <property type="entry name" value="TFIIS_N"/>
    <property type="match status" value="1"/>
</dbReference>
<feature type="compositionally biased region" description="Polar residues" evidence="4">
    <location>
        <begin position="484"/>
        <end position="494"/>
    </location>
</feature>
<evidence type="ECO:0000259" key="6">
    <source>
        <dbReference type="PROSITE" id="PS51319"/>
    </source>
</evidence>